<gene>
    <name evidence="6" type="ORF">TthHB5018_00620</name>
</gene>
<dbReference type="Pfam" id="PF07690">
    <property type="entry name" value="MFS_1"/>
    <property type="match status" value="1"/>
</dbReference>
<feature type="transmembrane region" description="Helical" evidence="4">
    <location>
        <begin position="237"/>
        <end position="258"/>
    </location>
</feature>
<feature type="transmembrane region" description="Helical" evidence="4">
    <location>
        <begin position="322"/>
        <end position="344"/>
    </location>
</feature>
<dbReference type="GO" id="GO:0022857">
    <property type="term" value="F:transmembrane transporter activity"/>
    <property type="evidence" value="ECO:0007669"/>
    <property type="project" value="InterPro"/>
</dbReference>
<feature type="transmembrane region" description="Helical" evidence="4">
    <location>
        <begin position="297"/>
        <end position="316"/>
    </location>
</feature>
<dbReference type="PANTHER" id="PTHR23526">
    <property type="entry name" value="INTEGRAL MEMBRANE TRANSPORT PROTEIN-RELATED"/>
    <property type="match status" value="1"/>
</dbReference>
<dbReference type="Gene3D" id="1.20.1250.20">
    <property type="entry name" value="MFS general substrate transporter like domains"/>
    <property type="match status" value="2"/>
</dbReference>
<dbReference type="InterPro" id="IPR020846">
    <property type="entry name" value="MFS_dom"/>
</dbReference>
<keyword evidence="1 4" id="KW-0812">Transmembrane</keyword>
<keyword evidence="3 4" id="KW-0472">Membrane</keyword>
<evidence type="ECO:0000259" key="5">
    <source>
        <dbReference type="PROSITE" id="PS50850"/>
    </source>
</evidence>
<feature type="transmembrane region" description="Helical" evidence="4">
    <location>
        <begin position="95"/>
        <end position="113"/>
    </location>
</feature>
<dbReference type="SUPFAM" id="SSF103473">
    <property type="entry name" value="MFS general substrate transporter"/>
    <property type="match status" value="1"/>
</dbReference>
<dbReference type="PANTHER" id="PTHR23526:SF1">
    <property type="entry name" value="MAJOR FACILITATOR SUPERFAMILY MFS_1"/>
    <property type="match status" value="1"/>
</dbReference>
<dbReference type="InterPro" id="IPR036259">
    <property type="entry name" value="MFS_trans_sf"/>
</dbReference>
<sequence length="406" mass="43213">MWRGPREGRRIILSILGGLRGNRGRILLNGWLIWLGDTLMNPNIILASFAARLGASPVLIGLVPALPLAGGLLPQALLVGWVARHGRKLPLYRRASAFRFAGLLLLVFGAFFLGAWPGLLLGVFLAGLFLFALFTAVASLPYWEVLAKAVPREERPGLFAAIYMGGGVLAFLAGFGVRALLGLDLPFPLGYALLFALGTLAYGAAWYVFGRVEEPEEEVAVGRTDLRLPLRRPGFRAYLTARLFLGLAGMVEPFYAAYAVRVLGKEAELGLYLALNALAFILSNALWSALARRGAKAVFLGGGVLVLATPLLALALPPGAFALVFFLQGAYLAALGIAGNTYLLNLAPPEERTATVGLANSFLGLFAFSPVLGGWVVGAWGYGALFLLSAGLAVLGLWAVRRLPEV</sequence>
<evidence type="ECO:0000313" key="6">
    <source>
        <dbReference type="EMBL" id="BCP65128.1"/>
    </source>
</evidence>
<dbReference type="AlphaFoldDB" id="A0A7R7TBT8"/>
<accession>A0A7R7TBT8</accession>
<feature type="transmembrane region" description="Helical" evidence="4">
    <location>
        <begin position="26"/>
        <end position="46"/>
    </location>
</feature>
<feature type="transmembrane region" description="Helical" evidence="4">
    <location>
        <begin position="382"/>
        <end position="400"/>
    </location>
</feature>
<reference evidence="7" key="1">
    <citation type="submission" date="2021-01" db="EMBL/GenBank/DDBJ databases">
        <title>Complete Genome Sequence of Thermus thermophilus Strain HB5018, Isolated from Mine Onsen Hot Spring.</title>
        <authorList>
            <person name="Miyazaki K."/>
            <person name="Moriya T."/>
            <person name="Nemoto N."/>
            <person name="Oshima T."/>
            <person name="Yura K."/>
            <person name="Bessho Y."/>
        </authorList>
    </citation>
    <scope>NUCLEOTIDE SEQUENCE [LARGE SCALE GENOMIC DNA]</scope>
    <source>
        <strain evidence="7">HB5018</strain>
    </source>
</reference>
<evidence type="ECO:0000256" key="4">
    <source>
        <dbReference type="SAM" id="Phobius"/>
    </source>
</evidence>
<feature type="transmembrane region" description="Helical" evidence="4">
    <location>
        <begin position="270"/>
        <end position="290"/>
    </location>
</feature>
<feature type="transmembrane region" description="Helical" evidence="4">
    <location>
        <begin position="189"/>
        <end position="209"/>
    </location>
</feature>
<protein>
    <submittedName>
        <fullName evidence="6">MFS transporter</fullName>
    </submittedName>
</protein>
<evidence type="ECO:0000256" key="2">
    <source>
        <dbReference type="ARBA" id="ARBA00022989"/>
    </source>
</evidence>
<dbReference type="PROSITE" id="PS50850">
    <property type="entry name" value="MFS"/>
    <property type="match status" value="1"/>
</dbReference>
<evidence type="ECO:0000313" key="7">
    <source>
        <dbReference type="Proteomes" id="UP000596099"/>
    </source>
</evidence>
<dbReference type="Proteomes" id="UP000596099">
    <property type="component" value="Chromosome"/>
</dbReference>
<feature type="transmembrane region" description="Helical" evidence="4">
    <location>
        <begin position="119"/>
        <end position="145"/>
    </location>
</feature>
<feature type="transmembrane region" description="Helical" evidence="4">
    <location>
        <begin position="356"/>
        <end position="376"/>
    </location>
</feature>
<proteinExistence type="predicted"/>
<feature type="transmembrane region" description="Helical" evidence="4">
    <location>
        <begin position="157"/>
        <end position="177"/>
    </location>
</feature>
<name>A0A7R7TBT8_THETH</name>
<dbReference type="InterPro" id="IPR011701">
    <property type="entry name" value="MFS"/>
</dbReference>
<feature type="domain" description="Major facilitator superfamily (MFS) profile" evidence="5">
    <location>
        <begin position="191"/>
        <end position="406"/>
    </location>
</feature>
<keyword evidence="2 4" id="KW-1133">Transmembrane helix</keyword>
<dbReference type="EMBL" id="AP024270">
    <property type="protein sequence ID" value="BCP65128.1"/>
    <property type="molecule type" value="Genomic_DNA"/>
</dbReference>
<dbReference type="InterPro" id="IPR052528">
    <property type="entry name" value="Sugar_transport-like"/>
</dbReference>
<feature type="transmembrane region" description="Helical" evidence="4">
    <location>
        <begin position="58"/>
        <end position="83"/>
    </location>
</feature>
<evidence type="ECO:0000256" key="3">
    <source>
        <dbReference type="ARBA" id="ARBA00023136"/>
    </source>
</evidence>
<evidence type="ECO:0000256" key="1">
    <source>
        <dbReference type="ARBA" id="ARBA00022692"/>
    </source>
</evidence>
<organism evidence="6 7">
    <name type="scientific">Thermus thermophilus</name>
    <dbReference type="NCBI Taxonomy" id="274"/>
    <lineage>
        <taxon>Bacteria</taxon>
        <taxon>Thermotogati</taxon>
        <taxon>Deinococcota</taxon>
        <taxon>Deinococci</taxon>
        <taxon>Thermales</taxon>
        <taxon>Thermaceae</taxon>
        <taxon>Thermus</taxon>
    </lineage>
</organism>